<evidence type="ECO:0000256" key="1">
    <source>
        <dbReference type="SAM" id="Phobius"/>
    </source>
</evidence>
<dbReference type="AlphaFoldDB" id="A0A2T3AHP7"/>
<reference evidence="2 3" key="1">
    <citation type="journal article" date="2018" name="Mycol. Prog.">
        <title>Coniella lustricola, a new species from submerged detritus.</title>
        <authorList>
            <person name="Raudabaugh D.B."/>
            <person name="Iturriaga T."/>
            <person name="Carver A."/>
            <person name="Mondo S."/>
            <person name="Pangilinan J."/>
            <person name="Lipzen A."/>
            <person name="He G."/>
            <person name="Amirebrahimi M."/>
            <person name="Grigoriev I.V."/>
            <person name="Miller A.N."/>
        </authorList>
    </citation>
    <scope>NUCLEOTIDE SEQUENCE [LARGE SCALE GENOMIC DNA]</scope>
    <source>
        <strain evidence="2 3">B22-T-1</strain>
    </source>
</reference>
<keyword evidence="1" id="KW-1133">Transmembrane helix</keyword>
<gene>
    <name evidence="2" type="ORF">BD289DRAFT_425103</name>
</gene>
<sequence>MDAIIDTVAQAISHVAATASASLEEIARSNITRSINRLSAVNESETVILDGVDNLISHVNLSAQFGKAAKLCTSEAIWKLKGMNGSIAVDEYLFMTARGLKTCLETEFEIRELVWIRDPFLIFLLAFFIMSMVFGPAWPLLLPLRAMGFGSLGVRAGQSKVPFLRHELLILVVVLPGISMTLRHYSHACATFADKLTFPFSFPQARSWLGYNHASMEATPLQLDGSRGLHGWEW</sequence>
<organism evidence="2 3">
    <name type="scientific">Coniella lustricola</name>
    <dbReference type="NCBI Taxonomy" id="2025994"/>
    <lineage>
        <taxon>Eukaryota</taxon>
        <taxon>Fungi</taxon>
        <taxon>Dikarya</taxon>
        <taxon>Ascomycota</taxon>
        <taxon>Pezizomycotina</taxon>
        <taxon>Sordariomycetes</taxon>
        <taxon>Sordariomycetidae</taxon>
        <taxon>Diaporthales</taxon>
        <taxon>Schizoparmaceae</taxon>
        <taxon>Coniella</taxon>
    </lineage>
</organism>
<keyword evidence="1" id="KW-0472">Membrane</keyword>
<feature type="transmembrane region" description="Helical" evidence="1">
    <location>
        <begin position="120"/>
        <end position="141"/>
    </location>
</feature>
<dbReference type="EMBL" id="KZ678388">
    <property type="protein sequence ID" value="PSR97754.1"/>
    <property type="molecule type" value="Genomic_DNA"/>
</dbReference>
<evidence type="ECO:0000313" key="3">
    <source>
        <dbReference type="Proteomes" id="UP000241462"/>
    </source>
</evidence>
<protein>
    <submittedName>
        <fullName evidence="2">Uncharacterized protein</fullName>
    </submittedName>
</protein>
<keyword evidence="1" id="KW-0812">Transmembrane</keyword>
<dbReference type="Proteomes" id="UP000241462">
    <property type="component" value="Unassembled WGS sequence"/>
</dbReference>
<evidence type="ECO:0000313" key="2">
    <source>
        <dbReference type="EMBL" id="PSR97754.1"/>
    </source>
</evidence>
<keyword evidence="3" id="KW-1185">Reference proteome</keyword>
<accession>A0A2T3AHP7</accession>
<name>A0A2T3AHP7_9PEZI</name>
<proteinExistence type="predicted"/>
<dbReference type="InParanoid" id="A0A2T3AHP7"/>